<accession>A0A9Q1GSM9</accession>
<evidence type="ECO:0000256" key="2">
    <source>
        <dbReference type="SAM" id="Phobius"/>
    </source>
</evidence>
<keyword evidence="2" id="KW-1133">Transmembrane helix</keyword>
<dbReference type="Proteomes" id="UP001153076">
    <property type="component" value="Unassembled WGS sequence"/>
</dbReference>
<protein>
    <submittedName>
        <fullName evidence="3">Uncharacterized protein</fullName>
    </submittedName>
</protein>
<keyword evidence="1" id="KW-0175">Coiled coil</keyword>
<reference evidence="3" key="1">
    <citation type="submission" date="2022-04" db="EMBL/GenBank/DDBJ databases">
        <title>Carnegiea gigantea Genome sequencing and assembly v2.</title>
        <authorList>
            <person name="Copetti D."/>
            <person name="Sanderson M.J."/>
            <person name="Burquez A."/>
            <person name="Wojciechowski M.F."/>
        </authorList>
    </citation>
    <scope>NUCLEOTIDE SEQUENCE</scope>
    <source>
        <strain evidence="3">SGP5-SGP5p</strain>
        <tissue evidence="3">Aerial part</tissue>
    </source>
</reference>
<evidence type="ECO:0000256" key="1">
    <source>
        <dbReference type="SAM" id="Coils"/>
    </source>
</evidence>
<gene>
    <name evidence="3" type="ORF">Cgig2_028202</name>
</gene>
<keyword evidence="2" id="KW-0812">Transmembrane</keyword>
<dbReference type="AlphaFoldDB" id="A0A9Q1GSM9"/>
<evidence type="ECO:0000313" key="3">
    <source>
        <dbReference type="EMBL" id="KAJ8426997.1"/>
    </source>
</evidence>
<feature type="coiled-coil region" evidence="1">
    <location>
        <begin position="18"/>
        <end position="59"/>
    </location>
</feature>
<dbReference type="OrthoDB" id="1751587at2759"/>
<keyword evidence="2" id="KW-0472">Membrane</keyword>
<evidence type="ECO:0000313" key="4">
    <source>
        <dbReference type="Proteomes" id="UP001153076"/>
    </source>
</evidence>
<sequence length="165" mass="18995">MMKLEARDQSYQAAFNEVRTLKIENANLLLEQEKLDSEVAALRAKLEAELKQRTILENETLRLKKLVPENSKYVEDKKLPVKPQLSKEPSSFRNAVGLNRSITVGLEKILKLLSSEDIEVQMHALKVVANLAAEGIISFTSFCLFLFTMFIFVLFIRLLYHRRIN</sequence>
<organism evidence="3 4">
    <name type="scientific">Carnegiea gigantea</name>
    <dbReference type="NCBI Taxonomy" id="171969"/>
    <lineage>
        <taxon>Eukaryota</taxon>
        <taxon>Viridiplantae</taxon>
        <taxon>Streptophyta</taxon>
        <taxon>Embryophyta</taxon>
        <taxon>Tracheophyta</taxon>
        <taxon>Spermatophyta</taxon>
        <taxon>Magnoliopsida</taxon>
        <taxon>eudicotyledons</taxon>
        <taxon>Gunneridae</taxon>
        <taxon>Pentapetalae</taxon>
        <taxon>Caryophyllales</taxon>
        <taxon>Cactineae</taxon>
        <taxon>Cactaceae</taxon>
        <taxon>Cactoideae</taxon>
        <taxon>Echinocereeae</taxon>
        <taxon>Carnegiea</taxon>
    </lineage>
</organism>
<keyword evidence="4" id="KW-1185">Reference proteome</keyword>
<name>A0A9Q1GSM9_9CARY</name>
<comment type="caution">
    <text evidence="3">The sequence shown here is derived from an EMBL/GenBank/DDBJ whole genome shotgun (WGS) entry which is preliminary data.</text>
</comment>
<feature type="transmembrane region" description="Helical" evidence="2">
    <location>
        <begin position="136"/>
        <end position="160"/>
    </location>
</feature>
<dbReference type="Gene3D" id="1.20.5.1160">
    <property type="entry name" value="Vasodilator-stimulated phosphoprotein"/>
    <property type="match status" value="1"/>
</dbReference>
<dbReference type="EMBL" id="JAKOGI010001204">
    <property type="protein sequence ID" value="KAJ8426997.1"/>
    <property type="molecule type" value="Genomic_DNA"/>
</dbReference>
<proteinExistence type="predicted"/>